<keyword evidence="4" id="KW-1185">Reference proteome</keyword>
<dbReference type="InterPro" id="IPR011050">
    <property type="entry name" value="Pectin_lyase_fold/virulence"/>
</dbReference>
<reference evidence="4" key="1">
    <citation type="journal article" date="2019" name="Int. J. Syst. Evol. Microbiol.">
        <title>The Global Catalogue of Microorganisms (GCM) 10K type strain sequencing project: providing services to taxonomists for standard genome sequencing and annotation.</title>
        <authorList>
            <consortium name="The Broad Institute Genomics Platform"/>
            <consortium name="The Broad Institute Genome Sequencing Center for Infectious Disease"/>
            <person name="Wu L."/>
            <person name="Ma J."/>
        </authorList>
    </citation>
    <scope>NUCLEOTIDE SEQUENCE [LARGE SCALE GENOMIC DNA]</scope>
    <source>
        <strain evidence="4">CCUG 61707</strain>
    </source>
</reference>
<sequence>MNKQCFRVIFSKTLQRLVVVSELAKSEGKASESSSSGQILQKICKMRPLVFSLFCALGFVAFSDNVLAETLIIQADKTAPKNQQPIILQTANGLPQVNIQTPNDKGLSHNKYSQFDIAEKGTILNNSRTNTQTQQAGMVQGNSYLARGEAKVILNEVNSNKPSVMRGYVEVAGGKADVIIANPNGLHCEGCGIINSGRATFTTGKPEIKNGQVDNFKVEAGKVKVSGKGLDNSRVDYTEILAREAEVNAGIWSKKETKVITGKNTVKRSETDKNLQIIYTNQPLAGEAKPQVAIDVGELGGMYSRKIHLIGTENGVGVRNAGHIGASADTLQIDSQGRIVNTGTLNAAKPVTLTASNGIENKGKIENKQGDIKLNSTADIKQDGSIVARHGNIHKTASSQITQNGESVAKGSITYQAPKVRASTQSLIAAGVELKDTAQGEVRSLEPHSAQGKDITVSATTKAALQGKNIASGKINVQGSEIDLDNSQAYAYSVNVSAHQGHIQANNATLIADKTLSLSTPTELQTQQSYLKAEKITSHQGSLNTQNAVWEQTGTDELKLSVNAQLKNQGGTFKTQGDLTIHSLGMDNRQGRLLANGKLFVNAGTSQIDTTNGVMLSNHSLSINSGEVINDEGLIQSNQNVAINTQGQNLSNKQTLTDTQDKGIVALGKLNIQSANITNQQGRIVSVGNQTLNVTNIDNQQGLIYSQENLALNAKNLTNDQGDIRSAKQADMTLSGNFNQQNGTLQAERLNLTANSLSSTNQSLIFADNLDITTSAELSNKDSRIISKFDGNIKAGSTLDNTSGTIGSQQSSLKIDTNNHSLENEKGSIVAAKNIIINSGVIENSQGLISANNITLNSNSQSINNQDTLLENQSDRGIIAQNALTINTGSLNNNNGNILSRKNSTVNTTSLVNNQGEMRTQSQLNLNTNTLLQNTGLITANIVNLVADSIKSNKQSEISGNQVNVTAQTLNNQGSKLIAQHSAHVDVKQGIQNQNGVLASLGERLTINSHQSDLNNVKGLISAQNGTLNLDANTLNNQQGAIRAKTAGVTTLQTLDNRNTLSDKHQGIVVTDLTLNAKQLDNQDGRVAVLNHAILQVSDIQNQSGEILVVNDGLLKANKINNQAGQIVSISANLTITTQTALNNRQGIISAENQLTLTSKGLVNQQGNITSSNQLVLNTDHEQIDNQHGLIFSKNQASIRSGEMNNQNGLIRADNSLLIDANQNMIDNQNTQDVAKGIIGLGSVILQGVTTLLNQQGKLYGGSELNITAVESSQNQQGIIQSNGNLALSTKVLDNQEGKLSSSSANINVQTINNRATSHNGSLIYADKLTLNTEQLDNQGTKAKGNTPTQGIQGKEISLKASLFNNQQGGVYSSNNVSITSNNRLDNQEGELLAVNTVNVLNRGNLTVNNDKGLIQGNKTVNLNAKSLESEGNVRTKGDLNITLKDSFILNNAFEAGNLTLKTDGNFTNNTEQTIANKMTISANNIVNNANSELSSNETTLNSNTLTNRDLIDGVKTLINSIAVTNIGTGKIYGDHVAFNSSTVENLSETVDGETKAGTIAARERLDFGVKKLINRDHSLILSLDKLLIGGQLDENHHATGKADFLDNGSATIEALGDGKINTANLLNHDLYLKTGIKTEKAYFKEYTPETSSDIYFGRGGENAQGWLDWNNNNRRDRNAYFRFDNGISVGSPTWFQKFYTRTTNTTTLEYQDPAKILIGGNLSFSGSKLTNHVSQLLIGEKLLLGDRVFDRNLDNSNLITSDTLFENIDLRGEIHKFDAGESSTLISKRKRRGARRVWAHYTENINRNFNRTLPIETFGFNLVLNTIGSPITSNASVDEKTKVKDIQLDTISVVSNNVGKPNAISISKIPLDSSIGTNTEITLTPTIDNHNIISSGQVIAKLQTTIDKFGTEDISNMTMPMVKTHLPDVRLPQASLYKINPDSPNGYLVETDPKFTDRKQWLSSDYMFEQLRHNHDNVHKRLGDGFYEQRLINEQINQLTGRRFIAGYNDDLEQYKALMNSGVKYAKAFNLSVGVGLTAKQMSELTTDMVWLVNKEITLADGRKVTALVPQVYLVARNSDITSRGAVISANQIIGNVDNLQNSGVIAGRDLTQIHSNQLENRGTILGDTVDLSAKQNLINLGGKIEAVKDLSLYAGKNLEISSTLSSSQSADGNFARTVLDQLASVKITGEGGRLTLHSDDNLTIKAANIESQGSLKATADKALSITTLNVSNKEHYNGNADNYYRLDQQGEIGSTLRGKDGVRLVGMENATLRQATVSSENGETFIGSKGDVHIESGEQSEQLASSSKGSSKGWFSKTTETRRHYHDTTENIGSEIDGNHVPLYSETGKVDIHGSAVVADKQLVIDSKEGVNITSATNTHYAEDEHIKTKSGLMETGGIGFSVGKKKEQIEQDHTQQSAARSQVGSLSGDTIIRTDGHYQQTGSVVTSRDGDVDITAKSANITAARSDYESNYKHTMEQKGLTIALTGAVVSAIQAVDSTLKSVKTVGDSKNNRINAMAAANTGFEAMRAADQIMKIDEALSNGSATGGAVGISITYGQQKSVQTQHSEGNTAEKSQVNAGGKVNIQATGAGRDSHITIAGSDVAGLSGTHVKAEGKVNIEAADENHLERSKNKSSGFNVGVAIQFGNGVSAGITAGGNVAKGYGNGESQAWVASQVGDKNSKTTIESGSDTNIIGSQVRGKQVELTAENLNIQSLQDTAKYEGKQESMQGQVTVGYGFSASGSYNKSKANSNYAGVKTQAGIFAGDEGYDVDIRNHTDLNGGTITSTEQAEQDGKNQFATNTLTYQDIHDHSDYSAKGFGLNGGFSVSGGEAPEEIAGVKLQEIGNNHQDGSSKVEMGGVAGAASQGNWGIAKLATSFLGQVSDKGSESGITTASINTKNITIRDEQTQQQLTGKTAEEAAKEINKTNLHQEVNKVDIEKIKSDVERDLKTATDFVKNLHERGDEIYYRMEKNEDSVFSIQKKIEDCNHISCLDFKADNSQELKRIIYGDKILTDEQAQLLSKVATAGMLNLKREDKVSSAILYDKDLASIDETAVILNRGSAGVVNEFIFTGFERFRAWANMPGIFGASNATREQAQINKKLDEYNAHQIAQGKTPINANNVAHSLGVSG</sequence>
<proteinExistence type="predicted"/>
<feature type="non-terminal residue" evidence="3">
    <location>
        <position position="3134"/>
    </location>
</feature>
<evidence type="ECO:0000313" key="3">
    <source>
        <dbReference type="EMBL" id="MFD0967015.1"/>
    </source>
</evidence>
<protein>
    <submittedName>
        <fullName evidence="3">Hemagglutinin repeat-containing protein</fullName>
    </submittedName>
</protein>
<accession>A0ABW3IAR5</accession>
<dbReference type="Gene3D" id="2.160.20.10">
    <property type="entry name" value="Single-stranded right-handed beta-helix, Pectin lyase-like"/>
    <property type="match status" value="1"/>
</dbReference>
<evidence type="ECO:0000313" key="4">
    <source>
        <dbReference type="Proteomes" id="UP001596996"/>
    </source>
</evidence>
<dbReference type="SMART" id="SM00912">
    <property type="entry name" value="Haemagg_act"/>
    <property type="match status" value="1"/>
</dbReference>
<dbReference type="NCBIfam" id="TIGR01731">
    <property type="entry name" value="fil_hemag_20aa"/>
    <property type="match status" value="20"/>
</dbReference>
<evidence type="ECO:0000256" key="1">
    <source>
        <dbReference type="SAM" id="MobiDB-lite"/>
    </source>
</evidence>
<feature type="compositionally biased region" description="Basic and acidic residues" evidence="1">
    <location>
        <begin position="2321"/>
        <end position="2331"/>
    </location>
</feature>
<gene>
    <name evidence="3" type="ORF">ACFQ02_09295</name>
</gene>
<comment type="caution">
    <text evidence="3">The sequence shown here is derived from an EMBL/GenBank/DDBJ whole genome shotgun (WGS) entry which is preliminary data.</text>
</comment>
<feature type="region of interest" description="Disordered" evidence="1">
    <location>
        <begin position="2296"/>
        <end position="2341"/>
    </location>
</feature>
<dbReference type="InterPro" id="IPR024973">
    <property type="entry name" value="ESPR"/>
</dbReference>
<dbReference type="Pfam" id="PF05860">
    <property type="entry name" value="TPS"/>
    <property type="match status" value="1"/>
</dbReference>
<dbReference type="Pfam" id="PF13332">
    <property type="entry name" value="Fil_haemagg_2"/>
    <property type="match status" value="2"/>
</dbReference>
<dbReference type="InterPro" id="IPR008638">
    <property type="entry name" value="FhaB/CdiA-like_TPS"/>
</dbReference>
<dbReference type="InterPro" id="IPR012334">
    <property type="entry name" value="Pectin_lyas_fold"/>
</dbReference>
<organism evidence="3 4">
    <name type="scientific">Seminibacterium arietis</name>
    <dbReference type="NCBI Taxonomy" id="1173502"/>
    <lineage>
        <taxon>Bacteria</taxon>
        <taxon>Pseudomonadati</taxon>
        <taxon>Pseudomonadota</taxon>
        <taxon>Gammaproteobacteria</taxon>
        <taxon>Pasteurellales</taxon>
        <taxon>Pasteurellaceae</taxon>
        <taxon>Seminibacterium</taxon>
    </lineage>
</organism>
<name>A0ABW3IAR5_9PAST</name>
<dbReference type="NCBIfam" id="TIGR01901">
    <property type="entry name" value="adhes_NPXG"/>
    <property type="match status" value="1"/>
</dbReference>
<dbReference type="InterPro" id="IPR025157">
    <property type="entry name" value="Hemagglutinin_rpt"/>
</dbReference>
<dbReference type="RefSeq" id="WP_380822189.1">
    <property type="nucleotide sequence ID" value="NZ_JBHTJN010000028.1"/>
</dbReference>
<dbReference type="EMBL" id="JBHTJN010000028">
    <property type="protein sequence ID" value="MFD0967015.1"/>
    <property type="molecule type" value="Genomic_DNA"/>
</dbReference>
<feature type="domain" description="Filamentous haemagglutinin FhaB/tRNA nuclease CdiA-like TPS" evidence="2">
    <location>
        <begin position="91"/>
        <end position="211"/>
    </location>
</feature>
<dbReference type="Pfam" id="PF13018">
    <property type="entry name" value="ESPR"/>
    <property type="match status" value="1"/>
</dbReference>
<dbReference type="InterPro" id="IPR010069">
    <property type="entry name" value="CdiA_FHA1_rpt"/>
</dbReference>
<evidence type="ECO:0000259" key="2">
    <source>
        <dbReference type="SMART" id="SM00912"/>
    </source>
</evidence>
<dbReference type="SUPFAM" id="SSF51126">
    <property type="entry name" value="Pectin lyase-like"/>
    <property type="match status" value="1"/>
</dbReference>
<dbReference type="Proteomes" id="UP001596996">
    <property type="component" value="Unassembled WGS sequence"/>
</dbReference>